<reference evidence="3 4" key="1">
    <citation type="submission" date="2017-02" db="EMBL/GenBank/DDBJ databases">
        <authorList>
            <person name="Peterson S.W."/>
        </authorList>
    </citation>
    <scope>NUCLEOTIDE SEQUENCE [LARGE SCALE GENOMIC DNA]</scope>
    <source>
        <strain evidence="3 4">CIP104813</strain>
    </source>
</reference>
<dbReference type="Gene3D" id="3.40.630.10">
    <property type="entry name" value="Zn peptidases"/>
    <property type="match status" value="1"/>
</dbReference>
<dbReference type="EC" id="3.5.1.47" evidence="3"/>
<feature type="binding site" evidence="1">
    <location>
        <position position="163"/>
    </location>
    <ligand>
        <name>Mn(2+)</name>
        <dbReference type="ChEBI" id="CHEBI:29035"/>
        <label>2</label>
    </ligand>
</feature>
<feature type="binding site" evidence="1">
    <location>
        <position position="136"/>
    </location>
    <ligand>
        <name>Mn(2+)</name>
        <dbReference type="ChEBI" id="CHEBI:29035"/>
        <label>2</label>
    </ligand>
</feature>
<evidence type="ECO:0000259" key="2">
    <source>
        <dbReference type="Pfam" id="PF07687"/>
    </source>
</evidence>
<dbReference type="OrthoDB" id="9777385at2"/>
<evidence type="ECO:0000313" key="3">
    <source>
        <dbReference type="EMBL" id="SLM90622.1"/>
    </source>
</evidence>
<sequence length="405" mass="42649">MIDLHAAVADLRTWQEALYQDLHRHPELSLQEHATAERIETELRELGLTTERIGGTGVVAVIENGDGPTVLERADIDGLPVTEASGLPYASEEPGRMHACGHDVHISTLLGAVRVLTAHRDAWHGTFIALFQPAEETAQGARAMVADGLVDRIPRPDVALAQHVMPGAAGRIGTLAGPLLCQGDSLRVTIHGRGAHGSMPHSAQDPVVVASAIVLRLQTIVARELRPGTFGVVTVGALNAGTKSNIIPATAELLLNVRTYDPAVREHVLAAIRRIVDGECAAAGIETPADIELYDAFPLTSNDPEVTATVTGALTAALGEESMEEAEPTTGSEDFSCIPDAFGTPYTSWVLGGFDPEAYDRAVERGTVAQDIPANHALNYTPVMQPTLSAGTTALVAAALAYMGS</sequence>
<feature type="domain" description="Peptidase M20 dimerisation" evidence="2">
    <location>
        <begin position="185"/>
        <end position="279"/>
    </location>
</feature>
<dbReference type="AlphaFoldDB" id="A0A1X6WXL7"/>
<dbReference type="InterPro" id="IPR017439">
    <property type="entry name" value="Amidohydrolase"/>
</dbReference>
<dbReference type="SUPFAM" id="SSF53187">
    <property type="entry name" value="Zn-dependent exopeptidases"/>
    <property type="match status" value="1"/>
</dbReference>
<evidence type="ECO:0000313" key="4">
    <source>
        <dbReference type="Proteomes" id="UP000195981"/>
    </source>
</evidence>
<dbReference type="PIRSF" id="PIRSF005962">
    <property type="entry name" value="Pept_M20D_amidohydro"/>
    <property type="match status" value="1"/>
</dbReference>
<dbReference type="InterPro" id="IPR036264">
    <property type="entry name" value="Bact_exopeptidase_dim_dom"/>
</dbReference>
<feature type="binding site" evidence="1">
    <location>
        <position position="100"/>
    </location>
    <ligand>
        <name>Mn(2+)</name>
        <dbReference type="ChEBI" id="CHEBI:29035"/>
        <label>2</label>
    </ligand>
</feature>
<keyword evidence="1" id="KW-0464">Manganese</keyword>
<keyword evidence="4" id="KW-1185">Reference proteome</keyword>
<dbReference type="Pfam" id="PF07687">
    <property type="entry name" value="M20_dimer"/>
    <property type="match status" value="1"/>
</dbReference>
<proteinExistence type="predicted"/>
<comment type="cofactor">
    <cofactor evidence="1">
        <name>Mn(2+)</name>
        <dbReference type="ChEBI" id="CHEBI:29035"/>
    </cofactor>
    <text evidence="1">The Mn(2+) ion enhances activity.</text>
</comment>
<dbReference type="NCBIfam" id="TIGR01891">
    <property type="entry name" value="amidohydrolases"/>
    <property type="match status" value="1"/>
</dbReference>
<gene>
    <name evidence="3" type="ORF">FM110_05295</name>
</gene>
<dbReference type="PANTHER" id="PTHR11014:SF63">
    <property type="entry name" value="METALLOPEPTIDASE, PUTATIVE (AFU_ORTHOLOGUE AFUA_6G09600)-RELATED"/>
    <property type="match status" value="1"/>
</dbReference>
<dbReference type="EMBL" id="FWFG01000048">
    <property type="protein sequence ID" value="SLM90622.1"/>
    <property type="molecule type" value="Genomic_DNA"/>
</dbReference>
<dbReference type="InterPro" id="IPR002933">
    <property type="entry name" value="Peptidase_M20"/>
</dbReference>
<dbReference type="InterPro" id="IPR011650">
    <property type="entry name" value="Peptidase_M20_dimer"/>
</dbReference>
<keyword evidence="3" id="KW-0378">Hydrolase</keyword>
<dbReference type="Pfam" id="PF01546">
    <property type="entry name" value="Peptidase_M20"/>
    <property type="match status" value="1"/>
</dbReference>
<name>A0A1X6WXL7_9MICO</name>
<feature type="binding site" evidence="1">
    <location>
        <position position="102"/>
    </location>
    <ligand>
        <name>Mn(2+)</name>
        <dbReference type="ChEBI" id="CHEBI:29035"/>
        <label>2</label>
    </ligand>
</feature>
<dbReference type="Gene3D" id="3.30.70.360">
    <property type="match status" value="1"/>
</dbReference>
<dbReference type="GO" id="GO:0046872">
    <property type="term" value="F:metal ion binding"/>
    <property type="evidence" value="ECO:0007669"/>
    <property type="project" value="UniProtKB-KW"/>
</dbReference>
<dbReference type="RefSeq" id="WP_087103326.1">
    <property type="nucleotide sequence ID" value="NZ_FWFG01000048.1"/>
</dbReference>
<protein>
    <submittedName>
        <fullName evidence="3">N-acetyl-L,L-diaminopimelate deacetylase</fullName>
        <ecNumber evidence="3">3.5.1.47</ecNumber>
    </submittedName>
</protein>
<dbReference type="PANTHER" id="PTHR11014">
    <property type="entry name" value="PEPTIDASE M20 FAMILY MEMBER"/>
    <property type="match status" value="1"/>
</dbReference>
<dbReference type="Proteomes" id="UP000195981">
    <property type="component" value="Unassembled WGS sequence"/>
</dbReference>
<dbReference type="GO" id="GO:0050118">
    <property type="term" value="F:N-acetyldiaminopimelate deacetylase activity"/>
    <property type="evidence" value="ECO:0007669"/>
    <property type="project" value="UniProtKB-EC"/>
</dbReference>
<organism evidence="3 4">
    <name type="scientific">Brachybacterium nesterenkovii</name>
    <dbReference type="NCBI Taxonomy" id="47847"/>
    <lineage>
        <taxon>Bacteria</taxon>
        <taxon>Bacillati</taxon>
        <taxon>Actinomycetota</taxon>
        <taxon>Actinomycetes</taxon>
        <taxon>Micrococcales</taxon>
        <taxon>Dermabacteraceae</taxon>
        <taxon>Brachybacterium</taxon>
    </lineage>
</organism>
<dbReference type="SUPFAM" id="SSF55031">
    <property type="entry name" value="Bacterial exopeptidase dimerisation domain"/>
    <property type="match status" value="1"/>
</dbReference>
<accession>A0A1X6WXL7</accession>
<keyword evidence="1" id="KW-0479">Metal-binding</keyword>
<evidence type="ECO:0000256" key="1">
    <source>
        <dbReference type="PIRSR" id="PIRSR005962-1"/>
    </source>
</evidence>